<name>A0A8S5S0L8_9CAUD</name>
<accession>A0A8S5S0L8</accession>
<dbReference type="EMBL" id="BK032511">
    <property type="protein sequence ID" value="DAF44557.1"/>
    <property type="molecule type" value="Genomic_DNA"/>
</dbReference>
<protein>
    <submittedName>
        <fullName evidence="1">Uncharacterized protein</fullName>
    </submittedName>
</protein>
<reference evidence="1" key="1">
    <citation type="journal article" date="2021" name="Proc. Natl. Acad. Sci. U.S.A.">
        <title>A Catalog of Tens of Thousands of Viruses from Human Metagenomes Reveals Hidden Associations with Chronic Diseases.</title>
        <authorList>
            <person name="Tisza M.J."/>
            <person name="Buck C.B."/>
        </authorList>
    </citation>
    <scope>NUCLEOTIDE SEQUENCE</scope>
    <source>
        <strain evidence="1">Ct8Lf7</strain>
    </source>
</reference>
<evidence type="ECO:0000313" key="1">
    <source>
        <dbReference type="EMBL" id="DAF44557.1"/>
    </source>
</evidence>
<sequence>MAGGASAVGSVAGTIAGTLGLSAALGTVGTTAVVATTVGAAAGAIVATAGAVQEIRYATGREFNTVSINGRDTQCPSGYEIKEQDNSRKLSQDFNNRIIIKD</sequence>
<proteinExistence type="predicted"/>
<organism evidence="1">
    <name type="scientific">Podoviridae sp. ct8Lf7</name>
    <dbReference type="NCBI Taxonomy" id="2827723"/>
    <lineage>
        <taxon>Viruses</taxon>
        <taxon>Duplodnaviria</taxon>
        <taxon>Heunggongvirae</taxon>
        <taxon>Uroviricota</taxon>
        <taxon>Caudoviricetes</taxon>
    </lineage>
</organism>